<name>A0A6M9TZZ5_9VIRU</name>
<protein>
    <submittedName>
        <fullName evidence="1">Uncharacterized protein</fullName>
    </submittedName>
</protein>
<accession>A0A6M9TZZ5</accession>
<gene>
    <name evidence="1" type="primary">ORF34</name>
</gene>
<dbReference type="EMBL" id="MT496835">
    <property type="protein sequence ID" value="QKN22488.1"/>
    <property type="molecule type" value="Genomic_DNA"/>
</dbReference>
<organism evidence="1">
    <name type="scientific">Drosophila-associated filamentous virus</name>
    <dbReference type="NCBI Taxonomy" id="2743186"/>
    <lineage>
        <taxon>Viruses</taxon>
    </lineage>
</organism>
<proteinExistence type="predicted"/>
<sequence length="104" mass="12365">MMFFFIKNDSIIDSVNKANKYDNILHFKCKDFLNLINIIDSNIEKMKNESIFSIDNYKIMDSLLINTNDINPLMLRRKMNLVDVKDPINAKVLNYFSQKRKQKL</sequence>
<reference evidence="1" key="1">
    <citation type="journal article" date="2021" name="Virus">
        <title>The discovery, distribution and diversity of DNA viruses associated with Drosophila melanogaster in Europe.</title>
        <authorList>
            <person name="Wallace M.A."/>
            <person name="Coffman K.A."/>
            <person name="Gilbert C."/>
            <person name="Ravindran S."/>
            <person name="Albery G.F."/>
            <person name="Abbott J."/>
            <person name="Argyridou E."/>
            <person name="Bellosta P."/>
            <person name="Betancourt A.J."/>
            <person name="Colinet H."/>
            <person name="Eric K."/>
            <person name="Glaser-Schmitt A."/>
            <person name="Grath S."/>
            <person name="Jelic M."/>
            <person name="Kankare M."/>
            <person name="Kozeretska I."/>
            <person name="Loeschcke V."/>
            <person name="Montchamp-Moreau C."/>
            <person name="Ometto L."/>
            <person name="Onder B.S."/>
            <person name="Orengo D.J."/>
            <person name="Parsch J."/>
            <person name="Pascual M."/>
            <person name="Patenkovic A."/>
            <person name="Puerma E."/>
            <person name="Ritchie M.G."/>
            <person name="Rota-Stabelli O."/>
            <person name="Schou M.F."/>
            <person name="Serga S.V."/>
            <person name="Stamenkovic-Radak M."/>
            <person name="Tanaskovic M."/>
            <person name="Veselinovic M.S."/>
            <person name="Vieira J."/>
            <person name="Vieira C.P."/>
            <person name="Kapun M."/>
            <person name="Flatt T."/>
            <person name="Gonzalez J."/>
            <person name="Staubach F."/>
            <person name="Obbard D.J."/>
        </authorList>
    </citation>
    <scope>NUCLEOTIDE SEQUENCE</scope>
    <source>
        <strain evidence="1">Filamentous_ES_Gim_15_30_pool</strain>
    </source>
</reference>
<evidence type="ECO:0000313" key="1">
    <source>
        <dbReference type="EMBL" id="QKN22488.1"/>
    </source>
</evidence>